<dbReference type="GO" id="GO:0000149">
    <property type="term" value="F:SNARE binding"/>
    <property type="evidence" value="ECO:0007669"/>
    <property type="project" value="TreeGrafter"/>
</dbReference>
<reference evidence="7 8" key="1">
    <citation type="journal article" date="2018" name="Genome Biol. Evol.">
        <title>Multiple Roots of Fruiting Body Formation in Amoebozoa.</title>
        <authorList>
            <person name="Hillmann F."/>
            <person name="Forbes G."/>
            <person name="Novohradska S."/>
            <person name="Ferling I."/>
            <person name="Riege K."/>
            <person name="Groth M."/>
            <person name="Westermann M."/>
            <person name="Marz M."/>
            <person name="Spaller T."/>
            <person name="Winckler T."/>
            <person name="Schaap P."/>
            <person name="Glockner G."/>
        </authorList>
    </citation>
    <scope>NUCLEOTIDE SEQUENCE [LARGE SCALE GENOMIC DNA]</scope>
    <source>
        <strain evidence="7 8">Jena</strain>
    </source>
</reference>
<dbReference type="STRING" id="1890364.A0A2P6NXE3"/>
<evidence type="ECO:0000256" key="3">
    <source>
        <dbReference type="ARBA" id="ARBA00022824"/>
    </source>
</evidence>
<dbReference type="Proteomes" id="UP000241769">
    <property type="component" value="Unassembled WGS sequence"/>
</dbReference>
<dbReference type="Pfam" id="PF08314">
    <property type="entry name" value="Sec39"/>
    <property type="match status" value="2"/>
</dbReference>
<organism evidence="7 8">
    <name type="scientific">Planoprotostelium fungivorum</name>
    <dbReference type="NCBI Taxonomy" id="1890364"/>
    <lineage>
        <taxon>Eukaryota</taxon>
        <taxon>Amoebozoa</taxon>
        <taxon>Evosea</taxon>
        <taxon>Variosea</taxon>
        <taxon>Cavosteliida</taxon>
        <taxon>Cavosteliaceae</taxon>
        <taxon>Planoprotostelium</taxon>
    </lineage>
</organism>
<comment type="subcellular location">
    <subcellularLocation>
        <location evidence="1">Endoplasmic reticulum</location>
    </subcellularLocation>
</comment>
<keyword evidence="8" id="KW-1185">Reference proteome</keyword>
<proteinExistence type="predicted"/>
<gene>
    <name evidence="7" type="ORF">PROFUN_02979</name>
</gene>
<feature type="domain" description="Sec39" evidence="5">
    <location>
        <begin position="693"/>
        <end position="1048"/>
    </location>
</feature>
<dbReference type="InParanoid" id="A0A2P6NXE3"/>
<feature type="domain" description="Sec39" evidence="5">
    <location>
        <begin position="1074"/>
        <end position="1389"/>
    </location>
</feature>
<keyword evidence="2" id="KW-0813">Transport</keyword>
<dbReference type="OrthoDB" id="19988at2759"/>
<evidence type="ECO:0000256" key="4">
    <source>
        <dbReference type="ARBA" id="ARBA00022927"/>
    </source>
</evidence>
<sequence length="1718" mass="195583">MESDDKTKETDTKIVRDDEILTDVSRVGVPWRETLLAPEDYSNTYSPFNIYRKSVITLNGLFSLFGSKYRVSSSLPHYSSSAITDEMRSHTTHRDDSSHMCVSGDGQSLASLQHGYIVIRRANDGFTRVQNVIKVNDYNPKWAKLAINDDGSLLAFISSGGDGIVLTTMEGVHNAVLVQFLREDIGGVDGVAEVLFRRMGNVPSSAKSSRRKSVEMRHELLILNYSGHLQRVSISGGKKEFNIPPLNLRGIFMEVSSMVYHSSHNTVIIGGHTLDDKPGISMWKLTENSPHYELLYKSGKKEDHRGAIPQPPLSSHVHYAAPKMGSKNVIFKLCLSPDETSVAGVDIEGNLSVWSLSILTRTHFIRCNVGVVDERSEIPFDISWWSNDRLVVITADGMLTVLSLGFDGRRVVDGQKEGHTSIGDYTSLLSNVHQFSVSFPWSRDIYLRSRTQPKSLISPRIFRGNSESGSRDMFLVLQRQRQNTWETSVVRYLSTTSHSRLLTMNGIAYLLTLGYIPLDTPDVQEGEGTVTVIENSCSLSLFTQYTPQHLLQKRLEQQDYNGALELSLKHDLNTDMVYQMKWMNSSISRKSIEDSLSHVTDKTWIISQCQNRVPENSKGAKMLLEYGLNLCTVGMIKRDRGELTEEDKYFLMNRLLFLKYIDRLKSYKAIYNETFDPRAFMSFRDCDLVDASIEFASQGNFKGLHVLFTYHGRAVLPYRTRILSAVSEITSVEEYKDLLPAAQGLNKPSKEESTRVEEKKEEKKAEDVYLINSFFGHEKAWTQRKWHMPDWAEEKFLLSKLSGGNWAEDVEKDDVMGLQRATNEWMKKHYFYKDLKQFDEANMIPSTTNKNTLFGAEFIPQYPSEPQRLTAWYLQRAKEIDEKSGQIENSHQLVSHGIQNGIRGLEKLNSRINLLISVIYNTDADLSLEEFLRLGHMDIMQMLLRDSNPSNVVNHLLENCSEILQEDEEGENNPNHQSYHHLQKYMTEISEKDRNGLKICAAIIKDSRPIPEIPRNLRVIKDVTRLIEISLDCVYRCKRTDQWSVMNDIFSYLPVRDPNNRDVQYVRLQDRLDRFEVHLSASEVLHQYGLAPPIAFYDTINTEDQEKKKECRQLLRGIFQQAQNKSIHIDEQAWHSMIKDALGLQESVFPFVPKRWIYYVFVEAIFRSGKVKLVRDYTMTLYALENSAAIHGDSAETDEIGTMEDLVLKSSMEYFNSAPSIHHPSVDTALDILKTHPRTPKISSEIDLIQGTRMLSQFGLHDVLPVQIRLEKDRARLIERILAESKTAYQNPTGIHGLYNLLCADTHSHTKHHINYLITLAALRNSDYDRCYSTCKTMMTQTIKNQVPLWSVCRDLAAAEKFENNKAKTELISYALSHCPREELEDIMKRKYDIEAHSLEEIFKLKSSEDKTADHLFQKAKRHLSDMGGFRLLDHPFLFNEGQMGRYVAQLDDGVVDDKSVSEAMRLLHEHPSHLRSLLKEVAEETPTGHFYHTIHGVSQLPRLLREEEPEPVADLDYPLSRALVAASNHPEYSQKLELLLPRKSPPPVPAKTVESVEISETPPSTFKMDEMVFQLAERVKEGKVLSACALLRQSVPSKESPSLDVAQAQLRSFFLLAETSLIKRRDDTPIGSVREGGWGNDINKASIKSTRQHTNTMSAPGDTEMPSIKVTPPGSESLDMLVKMENRTRAGFYKSVSLSAVKTMVTSEGRVRASDLI</sequence>
<feature type="domain" description="Neuroblastoma-amplified sequence N-terminal" evidence="6">
    <location>
        <begin position="99"/>
        <end position="359"/>
    </location>
</feature>
<dbReference type="GO" id="GO:0070939">
    <property type="term" value="C:Dsl1/NZR complex"/>
    <property type="evidence" value="ECO:0007669"/>
    <property type="project" value="TreeGrafter"/>
</dbReference>
<dbReference type="PANTHER" id="PTHR15922">
    <property type="entry name" value="NEUROBLASTOMA-AMPLIFIED SEQUENCE"/>
    <property type="match status" value="1"/>
</dbReference>
<name>A0A2P6NXE3_9EUKA</name>
<dbReference type="InterPro" id="IPR029145">
    <property type="entry name" value="NBAS_N"/>
</dbReference>
<evidence type="ECO:0000259" key="5">
    <source>
        <dbReference type="Pfam" id="PF08314"/>
    </source>
</evidence>
<accession>A0A2P6NXE3</accession>
<protein>
    <submittedName>
        <fullName evidence="7">Neuroblastoma-amplified sequence-like</fullName>
    </submittedName>
</protein>
<dbReference type="SUPFAM" id="SSF69322">
    <property type="entry name" value="Tricorn protease domain 2"/>
    <property type="match status" value="1"/>
</dbReference>
<dbReference type="GO" id="GO:0015031">
    <property type="term" value="P:protein transport"/>
    <property type="evidence" value="ECO:0007669"/>
    <property type="project" value="UniProtKB-KW"/>
</dbReference>
<dbReference type="EMBL" id="MDYQ01000009">
    <property type="protein sequence ID" value="PRP88568.1"/>
    <property type="molecule type" value="Genomic_DNA"/>
</dbReference>
<keyword evidence="3" id="KW-0256">Endoplasmic reticulum</keyword>
<evidence type="ECO:0000256" key="2">
    <source>
        <dbReference type="ARBA" id="ARBA00022448"/>
    </source>
</evidence>
<comment type="caution">
    <text evidence="7">The sequence shown here is derived from an EMBL/GenBank/DDBJ whole genome shotgun (WGS) entry which is preliminary data.</text>
</comment>
<evidence type="ECO:0000259" key="6">
    <source>
        <dbReference type="Pfam" id="PF15492"/>
    </source>
</evidence>
<dbReference type="InterPro" id="IPR013244">
    <property type="entry name" value="Sec39_domain"/>
</dbReference>
<evidence type="ECO:0000313" key="7">
    <source>
        <dbReference type="EMBL" id="PRP88568.1"/>
    </source>
</evidence>
<dbReference type="PANTHER" id="PTHR15922:SF2">
    <property type="entry name" value="NBAS SUBUNIT OF NRZ TETHERING COMPLEX"/>
    <property type="match status" value="1"/>
</dbReference>
<dbReference type="GO" id="GO:0006890">
    <property type="term" value="P:retrograde vesicle-mediated transport, Golgi to endoplasmic reticulum"/>
    <property type="evidence" value="ECO:0007669"/>
    <property type="project" value="InterPro"/>
</dbReference>
<evidence type="ECO:0000256" key="1">
    <source>
        <dbReference type="ARBA" id="ARBA00004240"/>
    </source>
</evidence>
<dbReference type="FunCoup" id="A0A2P6NXE3">
    <property type="interactions" value="48"/>
</dbReference>
<dbReference type="Pfam" id="PF15492">
    <property type="entry name" value="Nbas_N"/>
    <property type="match status" value="1"/>
</dbReference>
<evidence type="ECO:0000313" key="8">
    <source>
        <dbReference type="Proteomes" id="UP000241769"/>
    </source>
</evidence>
<keyword evidence="4" id="KW-0653">Protein transport</keyword>